<reference evidence="1" key="2">
    <citation type="journal article" date="2024" name="Plant">
        <title>Genomic evolution and insights into agronomic trait innovations of Sesamum species.</title>
        <authorList>
            <person name="Miao H."/>
            <person name="Wang L."/>
            <person name="Qu L."/>
            <person name="Liu H."/>
            <person name="Sun Y."/>
            <person name="Le M."/>
            <person name="Wang Q."/>
            <person name="Wei S."/>
            <person name="Zheng Y."/>
            <person name="Lin W."/>
            <person name="Duan Y."/>
            <person name="Cao H."/>
            <person name="Xiong S."/>
            <person name="Wang X."/>
            <person name="Wei L."/>
            <person name="Li C."/>
            <person name="Ma Q."/>
            <person name="Ju M."/>
            <person name="Zhao R."/>
            <person name="Li G."/>
            <person name="Mu C."/>
            <person name="Tian Q."/>
            <person name="Mei H."/>
            <person name="Zhang T."/>
            <person name="Gao T."/>
            <person name="Zhang H."/>
        </authorList>
    </citation>
    <scope>NUCLEOTIDE SEQUENCE</scope>
    <source>
        <strain evidence="1">K16</strain>
    </source>
</reference>
<dbReference type="CDD" id="cd00303">
    <property type="entry name" value="retropepsin_like"/>
    <property type="match status" value="1"/>
</dbReference>
<dbReference type="Proteomes" id="UP001289374">
    <property type="component" value="Unassembled WGS sequence"/>
</dbReference>
<evidence type="ECO:0000313" key="2">
    <source>
        <dbReference type="Proteomes" id="UP001289374"/>
    </source>
</evidence>
<organism evidence="1 2">
    <name type="scientific">Sesamum angolense</name>
    <dbReference type="NCBI Taxonomy" id="2727404"/>
    <lineage>
        <taxon>Eukaryota</taxon>
        <taxon>Viridiplantae</taxon>
        <taxon>Streptophyta</taxon>
        <taxon>Embryophyta</taxon>
        <taxon>Tracheophyta</taxon>
        <taxon>Spermatophyta</taxon>
        <taxon>Magnoliopsida</taxon>
        <taxon>eudicotyledons</taxon>
        <taxon>Gunneridae</taxon>
        <taxon>Pentapetalae</taxon>
        <taxon>asterids</taxon>
        <taxon>lamiids</taxon>
        <taxon>Lamiales</taxon>
        <taxon>Pedaliaceae</taxon>
        <taxon>Sesamum</taxon>
    </lineage>
</organism>
<protein>
    <submittedName>
        <fullName evidence="1">Uncharacterized protein</fullName>
    </submittedName>
</protein>
<reference evidence="1" key="1">
    <citation type="submission" date="2020-06" db="EMBL/GenBank/DDBJ databases">
        <authorList>
            <person name="Li T."/>
            <person name="Hu X."/>
            <person name="Zhang T."/>
            <person name="Song X."/>
            <person name="Zhang H."/>
            <person name="Dai N."/>
            <person name="Sheng W."/>
            <person name="Hou X."/>
            <person name="Wei L."/>
        </authorList>
    </citation>
    <scope>NUCLEOTIDE SEQUENCE</scope>
    <source>
        <strain evidence="1">K16</strain>
        <tissue evidence="1">Leaf</tissue>
    </source>
</reference>
<dbReference type="PANTHER" id="PTHR33240:SF17">
    <property type="entry name" value="EUKARYOTIC PEPTIDE CHAIN RELEASE FACTOR GTP-BINDING SUBUNIT-LIKE"/>
    <property type="match status" value="1"/>
</dbReference>
<dbReference type="EMBL" id="JACGWL010000934">
    <property type="protein sequence ID" value="KAK4381156.1"/>
    <property type="molecule type" value="Genomic_DNA"/>
</dbReference>
<sequence length="183" mass="20443">MVIKMDIENFSIHKVLVDNGSSADIIFWDVLRRMNLENANLDPVQTPLVRFGGSEVTSLGSIDLSVSIGDEPRRRTAMVKFLVVDTQFAYNVILEDNSAHERSFMACNGEARRIGTIDQMGGWKDEHDIEYQNMASYKAQILTNFIAEFGPGGIELEVVEKFSFATANSEAEYETLILGLELA</sequence>
<accession>A0AAE1T4Q2</accession>
<evidence type="ECO:0000313" key="1">
    <source>
        <dbReference type="EMBL" id="KAK4381156.1"/>
    </source>
</evidence>
<dbReference type="Gene3D" id="2.40.70.10">
    <property type="entry name" value="Acid Proteases"/>
    <property type="match status" value="1"/>
</dbReference>
<proteinExistence type="predicted"/>
<gene>
    <name evidence="1" type="ORF">Sango_2994600</name>
</gene>
<keyword evidence="2" id="KW-1185">Reference proteome</keyword>
<name>A0AAE1T4Q2_9LAMI</name>
<comment type="caution">
    <text evidence="1">The sequence shown here is derived from an EMBL/GenBank/DDBJ whole genome shotgun (WGS) entry which is preliminary data.</text>
</comment>
<dbReference type="AlphaFoldDB" id="A0AAE1T4Q2"/>
<dbReference type="InterPro" id="IPR021109">
    <property type="entry name" value="Peptidase_aspartic_dom_sf"/>
</dbReference>
<dbReference type="PANTHER" id="PTHR33240">
    <property type="entry name" value="OS08G0508500 PROTEIN"/>
    <property type="match status" value="1"/>
</dbReference>